<keyword evidence="6" id="KW-0645">Protease</keyword>
<evidence type="ECO:0000256" key="10">
    <source>
        <dbReference type="ARBA" id="ARBA00022984"/>
    </source>
</evidence>
<keyword evidence="5 17" id="KW-0121">Carboxypeptidase</keyword>
<dbReference type="Gene3D" id="2.60.410.10">
    <property type="entry name" value="D-Ala-D-Ala carboxypeptidase, C-terminal domain"/>
    <property type="match status" value="1"/>
</dbReference>
<reference evidence="17" key="1">
    <citation type="journal article" date="2014" name="Gene">
        <title>Genome-guided analysis of transformation efficiency and carbon dioxide assimilation by Moorella thermoacetica Y72.</title>
        <authorList>
            <person name="Tsukahara K."/>
            <person name="Kita A."/>
            <person name="Nakashimada Y."/>
            <person name="Hoshino T."/>
            <person name="Murakami K."/>
        </authorList>
    </citation>
    <scope>NUCLEOTIDE SEQUENCE [LARGE SCALE GENOMIC DNA]</scope>
    <source>
        <strain evidence="17">Y72</strain>
    </source>
</reference>
<comment type="pathway">
    <text evidence="2">Cell wall biogenesis; peptidoglycan biosynthesis.</text>
</comment>
<dbReference type="PANTHER" id="PTHR21581">
    <property type="entry name" value="D-ALANYL-D-ALANINE CARBOXYPEPTIDASE"/>
    <property type="match status" value="1"/>
</dbReference>
<comment type="function">
    <text evidence="1">Removes C-terminal D-alanyl residues from sugar-peptide cell wall precursors.</text>
</comment>
<evidence type="ECO:0000313" key="17">
    <source>
        <dbReference type="EMBL" id="GAF27143.1"/>
    </source>
</evidence>
<evidence type="ECO:0000256" key="3">
    <source>
        <dbReference type="ARBA" id="ARBA00007164"/>
    </source>
</evidence>
<evidence type="ECO:0000256" key="6">
    <source>
        <dbReference type="ARBA" id="ARBA00022670"/>
    </source>
</evidence>
<dbReference type="InterPro" id="IPR018044">
    <property type="entry name" value="Peptidase_S11"/>
</dbReference>
<dbReference type="GO" id="GO:0009252">
    <property type="term" value="P:peptidoglycan biosynthetic process"/>
    <property type="evidence" value="ECO:0007669"/>
    <property type="project" value="UniProtKB-UniPathway"/>
</dbReference>
<dbReference type="RefSeq" id="WP_025774867.1">
    <property type="nucleotide sequence ID" value="NZ_DF238840.1"/>
</dbReference>
<evidence type="ECO:0000256" key="15">
    <source>
        <dbReference type="RuleBase" id="RU004016"/>
    </source>
</evidence>
<evidence type="ECO:0000256" key="8">
    <source>
        <dbReference type="ARBA" id="ARBA00022801"/>
    </source>
</evidence>
<comment type="similarity">
    <text evidence="3 15">Belongs to the peptidase S11 family.</text>
</comment>
<feature type="active site" description="Proton acceptor" evidence="13">
    <location>
        <position position="65"/>
    </location>
</feature>
<keyword evidence="8" id="KW-0378">Hydrolase</keyword>
<dbReference type="GO" id="GO:0006508">
    <property type="term" value="P:proteolysis"/>
    <property type="evidence" value="ECO:0007669"/>
    <property type="project" value="UniProtKB-KW"/>
</dbReference>
<gene>
    <name evidence="17" type="ORF">MTY_2484</name>
</gene>
<feature type="binding site" evidence="14">
    <location>
        <position position="227"/>
    </location>
    <ligand>
        <name>substrate</name>
    </ligand>
</feature>
<evidence type="ECO:0000256" key="4">
    <source>
        <dbReference type="ARBA" id="ARBA00012448"/>
    </source>
</evidence>
<dbReference type="InterPro" id="IPR015956">
    <property type="entry name" value="Peniciliin-bd_prot_C_sf"/>
</dbReference>
<evidence type="ECO:0000256" key="7">
    <source>
        <dbReference type="ARBA" id="ARBA00022729"/>
    </source>
</evidence>
<evidence type="ECO:0000256" key="12">
    <source>
        <dbReference type="ARBA" id="ARBA00034000"/>
    </source>
</evidence>
<proteinExistence type="inferred from homology"/>
<evidence type="ECO:0000256" key="13">
    <source>
        <dbReference type="PIRSR" id="PIRSR618044-1"/>
    </source>
</evidence>
<keyword evidence="10" id="KW-0573">Peptidoglycan synthesis</keyword>
<comment type="catalytic activity">
    <reaction evidence="12">
        <text>Preferential cleavage: (Ac)2-L-Lys-D-Ala-|-D-Ala. Also transpeptidation of peptidyl-alanyl moieties that are N-acyl substituents of D-alanine.</text>
        <dbReference type="EC" id="3.4.16.4"/>
    </reaction>
</comment>
<feature type="active site" description="Acyl-ester intermediate" evidence="13">
    <location>
        <position position="62"/>
    </location>
</feature>
<evidence type="ECO:0000256" key="1">
    <source>
        <dbReference type="ARBA" id="ARBA00003217"/>
    </source>
</evidence>
<keyword evidence="9" id="KW-0133">Cell shape</keyword>
<dbReference type="Proteomes" id="UP000063718">
    <property type="component" value="Unassembled WGS sequence"/>
</dbReference>
<evidence type="ECO:0000256" key="5">
    <source>
        <dbReference type="ARBA" id="ARBA00022645"/>
    </source>
</evidence>
<dbReference type="EC" id="3.4.16.4" evidence="4"/>
<dbReference type="Gene3D" id="3.40.710.10">
    <property type="entry name" value="DD-peptidase/beta-lactamase superfamily"/>
    <property type="match status" value="1"/>
</dbReference>
<dbReference type="EMBL" id="DF238840">
    <property type="protein sequence ID" value="GAF27143.1"/>
    <property type="molecule type" value="Genomic_DNA"/>
</dbReference>
<feature type="active site" evidence="13">
    <location>
        <position position="117"/>
    </location>
</feature>
<keyword evidence="11" id="KW-0961">Cell wall biogenesis/degradation</keyword>
<dbReference type="InterPro" id="IPR012338">
    <property type="entry name" value="Beta-lactam/transpept-like"/>
</dbReference>
<dbReference type="UniPathway" id="UPA00219"/>
<evidence type="ECO:0000259" key="16">
    <source>
        <dbReference type="SMART" id="SM00936"/>
    </source>
</evidence>
<sequence length="385" mass="42903">MFKKYGPRFLAAGVFLFIFLSFIKPGRAAAPDIQAESYVLMDFRTGQVLMAKNPHERRPQASTTKITTAILALERGNLNDQVIASKNAAETPESSIYLQEGETLTLEELLYALLLRSANDAAVAIAEHIGGSVENFARMMNAKVQEIGARDTHYVNPHGLTAPDHYSSAYDLALIGRYAMMNPKFREIVATRRRIIPWAGKPWPRLLINENRLLWGYYAYPGADGVKNGYTTPAGQVLVASATRDNWRLIAVVMKSPNMYRETSAILDYGFNNFHQVKLMPAGQQVALAGVRGGIAANIPAVTADDVLVVEPKNETWTWQQRVELNPDLNAPVKKGDRIGRIIFTSHDQEVSVDLIAAGDVAPRPWWMGFLEAFLTVFNLPWLRF</sequence>
<dbReference type="InterPro" id="IPR012907">
    <property type="entry name" value="Peptidase_S11_C"/>
</dbReference>
<dbReference type="SMART" id="SM00936">
    <property type="entry name" value="PBP5_C"/>
    <property type="match status" value="1"/>
</dbReference>
<dbReference type="InterPro" id="IPR001967">
    <property type="entry name" value="Peptidase_S11_N"/>
</dbReference>
<dbReference type="GO" id="GO:0009002">
    <property type="term" value="F:serine-type D-Ala-D-Ala carboxypeptidase activity"/>
    <property type="evidence" value="ECO:0007669"/>
    <property type="project" value="UniProtKB-EC"/>
</dbReference>
<dbReference type="SUPFAM" id="SSF56601">
    <property type="entry name" value="beta-lactamase/transpeptidase-like"/>
    <property type="match status" value="1"/>
</dbReference>
<protein>
    <recommendedName>
        <fullName evidence="4">serine-type D-Ala-D-Ala carboxypeptidase</fullName>
        <ecNumber evidence="4">3.4.16.4</ecNumber>
    </recommendedName>
</protein>
<evidence type="ECO:0000256" key="11">
    <source>
        <dbReference type="ARBA" id="ARBA00023316"/>
    </source>
</evidence>
<dbReference type="GO" id="GO:0071555">
    <property type="term" value="P:cell wall organization"/>
    <property type="evidence" value="ECO:0007669"/>
    <property type="project" value="UniProtKB-KW"/>
</dbReference>
<dbReference type="SUPFAM" id="SSF69189">
    <property type="entry name" value="Penicillin-binding protein associated domain"/>
    <property type="match status" value="1"/>
</dbReference>
<dbReference type="Pfam" id="PF07943">
    <property type="entry name" value="PBP5_C"/>
    <property type="match status" value="1"/>
</dbReference>
<dbReference type="PANTHER" id="PTHR21581:SF33">
    <property type="entry name" value="D-ALANYL-D-ALANINE CARBOXYPEPTIDASE DACB"/>
    <property type="match status" value="1"/>
</dbReference>
<dbReference type="AlphaFoldDB" id="A0A0S6UDH6"/>
<dbReference type="GO" id="GO:0008360">
    <property type="term" value="P:regulation of cell shape"/>
    <property type="evidence" value="ECO:0007669"/>
    <property type="project" value="UniProtKB-KW"/>
</dbReference>
<feature type="domain" description="Peptidase S11 D-Ala-D-Ala carboxypeptidase A C-terminal" evidence="16">
    <location>
        <begin position="274"/>
        <end position="363"/>
    </location>
</feature>
<dbReference type="InterPro" id="IPR037167">
    <property type="entry name" value="Peptidase_S11_C_sf"/>
</dbReference>
<keyword evidence="7" id="KW-0732">Signal</keyword>
<accession>A0A0S6UDH6</accession>
<organism evidence="17">
    <name type="scientific">Moorella thermoacetica Y72</name>
    <dbReference type="NCBI Taxonomy" id="1325331"/>
    <lineage>
        <taxon>Bacteria</taxon>
        <taxon>Bacillati</taxon>
        <taxon>Bacillota</taxon>
        <taxon>Clostridia</taxon>
        <taxon>Neomoorellales</taxon>
        <taxon>Neomoorellaceae</taxon>
        <taxon>Neomoorella</taxon>
    </lineage>
</organism>
<dbReference type="PRINTS" id="PR00725">
    <property type="entry name" value="DADACBPTASE1"/>
</dbReference>
<evidence type="ECO:0000256" key="9">
    <source>
        <dbReference type="ARBA" id="ARBA00022960"/>
    </source>
</evidence>
<name>A0A0S6UDH6_NEOTH</name>
<evidence type="ECO:0000256" key="2">
    <source>
        <dbReference type="ARBA" id="ARBA00004752"/>
    </source>
</evidence>
<dbReference type="Pfam" id="PF00768">
    <property type="entry name" value="Peptidase_S11"/>
    <property type="match status" value="1"/>
</dbReference>
<evidence type="ECO:0000256" key="14">
    <source>
        <dbReference type="PIRSR" id="PIRSR618044-2"/>
    </source>
</evidence>